<accession>A0AAU7PHS4</accession>
<protein>
    <submittedName>
        <fullName evidence="1">Uncharacterized protein</fullName>
    </submittedName>
</protein>
<proteinExistence type="predicted"/>
<reference evidence="1" key="1">
    <citation type="submission" date="2024-05" db="EMBL/GenBank/DDBJ databases">
        <authorList>
            <person name="Liu Z."/>
            <person name="Gong Z."/>
            <person name="Yan T."/>
        </authorList>
    </citation>
    <scope>NUCLEOTIDE SEQUENCE</scope>
</reference>
<name>A0AAU7PHS4_9CAUD</name>
<evidence type="ECO:0000313" key="1">
    <source>
        <dbReference type="EMBL" id="XBS48882.1"/>
    </source>
</evidence>
<dbReference type="EMBL" id="PP836776">
    <property type="protein sequence ID" value="XBS48882.1"/>
    <property type="molecule type" value="Genomic_DNA"/>
</dbReference>
<organism evidence="1">
    <name type="scientific">Klebsiella phage vB_Kpn_HF0522</name>
    <dbReference type="NCBI Taxonomy" id="3158833"/>
    <lineage>
        <taxon>Viruses</taxon>
        <taxon>Duplodnaviria</taxon>
        <taxon>Heunggongvirae</taxon>
        <taxon>Uroviricota</taxon>
        <taxon>Caudoviricetes</taxon>
    </lineage>
</organism>
<sequence length="36" mass="3782">MKSLLITAYSILAAVQGQYPDAAVTLTVDGKSNNDI</sequence>